<evidence type="ECO:0000256" key="9">
    <source>
        <dbReference type="RuleBase" id="RU369079"/>
    </source>
</evidence>
<evidence type="ECO:0000313" key="12">
    <source>
        <dbReference type="Proteomes" id="UP000012019"/>
    </source>
</evidence>
<feature type="transmembrane region" description="Helical" evidence="9">
    <location>
        <begin position="94"/>
        <end position="120"/>
    </location>
</feature>
<keyword evidence="2 9" id="KW-0813">Transport</keyword>
<dbReference type="Proteomes" id="UP000012019">
    <property type="component" value="Unassembled WGS sequence"/>
</dbReference>
<dbReference type="EMBL" id="APHR01000028">
    <property type="protein sequence ID" value="EMR13265.1"/>
    <property type="molecule type" value="Genomic_DNA"/>
</dbReference>
<evidence type="ECO:0000313" key="11">
    <source>
        <dbReference type="EMBL" id="EMR13265.1"/>
    </source>
</evidence>
<dbReference type="eggNOG" id="COG4665">
    <property type="taxonomic scope" value="Bacteria"/>
</dbReference>
<dbReference type="STRING" id="1286106.MPL1_05814"/>
<feature type="transmembrane region" description="Helical" evidence="9">
    <location>
        <begin position="25"/>
        <end position="44"/>
    </location>
</feature>
<evidence type="ECO:0000256" key="3">
    <source>
        <dbReference type="ARBA" id="ARBA00022475"/>
    </source>
</evidence>
<keyword evidence="6 9" id="KW-1133">Transmembrane helix</keyword>
<gene>
    <name evidence="11" type="ORF">MPL1_05814</name>
</gene>
<dbReference type="GO" id="GO:0005886">
    <property type="term" value="C:plasma membrane"/>
    <property type="evidence" value="ECO:0007669"/>
    <property type="project" value="UniProtKB-SubCell"/>
</dbReference>
<comment type="subcellular location">
    <subcellularLocation>
        <location evidence="1 9">Cell inner membrane</location>
        <topology evidence="1 9">Multi-pass membrane protein</topology>
    </subcellularLocation>
</comment>
<comment type="subunit">
    <text evidence="9">The complex comprises the extracytoplasmic solute receptor protein and the two transmembrane proteins.</text>
</comment>
<organism evidence="11 12">
    <name type="scientific">Methylophaga lonarensis MPL</name>
    <dbReference type="NCBI Taxonomy" id="1286106"/>
    <lineage>
        <taxon>Bacteria</taxon>
        <taxon>Pseudomonadati</taxon>
        <taxon>Pseudomonadota</taxon>
        <taxon>Gammaproteobacteria</taxon>
        <taxon>Thiotrichales</taxon>
        <taxon>Piscirickettsiaceae</taxon>
        <taxon>Methylophaga</taxon>
    </lineage>
</organism>
<comment type="function">
    <text evidence="9">Part of the tripartite ATP-independent periplasmic (TRAP) transport system.</text>
</comment>
<dbReference type="InterPro" id="IPR055348">
    <property type="entry name" value="DctQ"/>
</dbReference>
<dbReference type="GO" id="GO:0022857">
    <property type="term" value="F:transmembrane transporter activity"/>
    <property type="evidence" value="ECO:0007669"/>
    <property type="project" value="UniProtKB-UniRule"/>
</dbReference>
<feature type="domain" description="Tripartite ATP-independent periplasmic transporters DctQ component" evidence="10">
    <location>
        <begin position="30"/>
        <end position="166"/>
    </location>
</feature>
<dbReference type="OrthoDB" id="9795655at2"/>
<keyword evidence="4 9" id="KW-0997">Cell inner membrane</keyword>
<evidence type="ECO:0000256" key="4">
    <source>
        <dbReference type="ARBA" id="ARBA00022519"/>
    </source>
</evidence>
<dbReference type="PANTHER" id="PTHR35011:SF4">
    <property type="entry name" value="SLL1102 PROTEIN"/>
    <property type="match status" value="1"/>
</dbReference>
<proteinExistence type="inferred from homology"/>
<keyword evidence="7 9" id="KW-0472">Membrane</keyword>
<dbReference type="AlphaFoldDB" id="M7PHC2"/>
<reference evidence="11 12" key="1">
    <citation type="journal article" date="2013" name="Genome Announc.">
        <title>Draft Genome Sequence of Methylophaga lonarensis MPLT, a Haloalkaliphilic (Non-Methane-Utilizing) Methylotroph.</title>
        <authorList>
            <person name="Shetty S.A."/>
            <person name="Marathe N.P."/>
            <person name="Munot H."/>
            <person name="Antony C.P."/>
            <person name="Dhotre D.P."/>
            <person name="Murrell J.C."/>
            <person name="Shouche Y.S."/>
        </authorList>
    </citation>
    <scope>NUCLEOTIDE SEQUENCE [LARGE SCALE GENOMIC DNA]</scope>
    <source>
        <strain evidence="11 12">MPL</strain>
    </source>
</reference>
<dbReference type="PATRIC" id="fig|1286106.3.peg.1166"/>
<feature type="transmembrane region" description="Helical" evidence="9">
    <location>
        <begin position="56"/>
        <end position="73"/>
    </location>
</feature>
<evidence type="ECO:0000256" key="2">
    <source>
        <dbReference type="ARBA" id="ARBA00022448"/>
    </source>
</evidence>
<evidence type="ECO:0000256" key="6">
    <source>
        <dbReference type="ARBA" id="ARBA00022989"/>
    </source>
</evidence>
<name>M7PHC2_9GAMM</name>
<accession>M7PHC2</accession>
<keyword evidence="12" id="KW-1185">Reference proteome</keyword>
<sequence>MNKQLEFLKHRIDALTEFSGKTVSWLVLALVLLIVYDVTMRYWFQSGSVALQELEWHLFALLFLLGMAYTHKHDGHVRVDIVFRSRLLNDRQRAWINVLGTVLFLMPFCLMVLFTSWPFVYNSWLFSETSPDPGGLPHRFLIKSALLVGFGLLLLQGIAEFIRNLQIVLDKQEAR</sequence>
<evidence type="ECO:0000256" key="5">
    <source>
        <dbReference type="ARBA" id="ARBA00022692"/>
    </source>
</evidence>
<comment type="caution">
    <text evidence="11">The sequence shown here is derived from an EMBL/GenBank/DDBJ whole genome shotgun (WGS) entry which is preliminary data.</text>
</comment>
<dbReference type="PANTHER" id="PTHR35011">
    <property type="entry name" value="2,3-DIKETO-L-GULONATE TRAP TRANSPORTER SMALL PERMEASE PROTEIN YIAM"/>
    <property type="match status" value="1"/>
</dbReference>
<evidence type="ECO:0000256" key="7">
    <source>
        <dbReference type="ARBA" id="ARBA00023136"/>
    </source>
</evidence>
<dbReference type="Pfam" id="PF04290">
    <property type="entry name" value="DctQ"/>
    <property type="match status" value="1"/>
</dbReference>
<keyword evidence="5 9" id="KW-0812">Transmembrane</keyword>
<evidence type="ECO:0000259" key="10">
    <source>
        <dbReference type="Pfam" id="PF04290"/>
    </source>
</evidence>
<comment type="similarity">
    <text evidence="8 9">Belongs to the TRAP transporter small permease family.</text>
</comment>
<feature type="transmembrane region" description="Helical" evidence="9">
    <location>
        <begin position="140"/>
        <end position="162"/>
    </location>
</feature>
<keyword evidence="3" id="KW-1003">Cell membrane</keyword>
<protein>
    <recommendedName>
        <fullName evidence="9">TRAP transporter small permease protein</fullName>
    </recommendedName>
</protein>
<evidence type="ECO:0000256" key="8">
    <source>
        <dbReference type="ARBA" id="ARBA00038436"/>
    </source>
</evidence>
<dbReference type="InterPro" id="IPR007387">
    <property type="entry name" value="TRAP_DctQ"/>
</dbReference>
<evidence type="ECO:0000256" key="1">
    <source>
        <dbReference type="ARBA" id="ARBA00004429"/>
    </source>
</evidence>